<dbReference type="GO" id="GO:0005829">
    <property type="term" value="C:cytosol"/>
    <property type="evidence" value="ECO:0007669"/>
    <property type="project" value="TreeGrafter"/>
</dbReference>
<evidence type="ECO:0000313" key="5">
    <source>
        <dbReference type="EMBL" id="STW48099.1"/>
    </source>
</evidence>
<evidence type="ECO:0000259" key="4">
    <source>
        <dbReference type="PROSITE" id="PS50943"/>
    </source>
</evidence>
<dbReference type="Gene3D" id="1.10.260.40">
    <property type="entry name" value="lambda repressor-like DNA-binding domains"/>
    <property type="match status" value="1"/>
</dbReference>
<feature type="domain" description="HTH cro/C1-type" evidence="4">
    <location>
        <begin position="26"/>
        <end position="80"/>
    </location>
</feature>
<dbReference type="Gene3D" id="2.60.120.10">
    <property type="entry name" value="Jelly Rolls"/>
    <property type="match status" value="1"/>
</dbReference>
<dbReference type="GO" id="GO:0003700">
    <property type="term" value="F:DNA-binding transcription factor activity"/>
    <property type="evidence" value="ECO:0007669"/>
    <property type="project" value="TreeGrafter"/>
</dbReference>
<keyword evidence="1" id="KW-0805">Transcription regulation</keyword>
<dbReference type="Proteomes" id="UP000255167">
    <property type="component" value="Unassembled WGS sequence"/>
</dbReference>
<reference evidence="5 6" key="1">
    <citation type="submission" date="2018-06" db="EMBL/GenBank/DDBJ databases">
        <authorList>
            <consortium name="Pathogen Informatics"/>
            <person name="Doyle S."/>
        </authorList>
    </citation>
    <scope>NUCLEOTIDE SEQUENCE [LARGE SCALE GENOMIC DNA]</scope>
    <source>
        <strain evidence="5 6">NCTC9617</strain>
    </source>
</reference>
<dbReference type="PANTHER" id="PTHR46797:SF23">
    <property type="entry name" value="HTH-TYPE TRANSCRIPTIONAL REGULATOR SUTR"/>
    <property type="match status" value="1"/>
</dbReference>
<dbReference type="InterPro" id="IPR010982">
    <property type="entry name" value="Lambda_DNA-bd_dom_sf"/>
</dbReference>
<keyword evidence="3" id="KW-0804">Transcription</keyword>
<dbReference type="Pfam" id="PF01381">
    <property type="entry name" value="HTH_3"/>
    <property type="match status" value="1"/>
</dbReference>
<dbReference type="SUPFAM" id="SSF47413">
    <property type="entry name" value="lambda repressor-like DNA-binding domains"/>
    <property type="match status" value="1"/>
</dbReference>
<protein>
    <submittedName>
        <fullName evidence="5">Xre family transcriptional regulator</fullName>
    </submittedName>
</protein>
<dbReference type="InterPro" id="IPR013096">
    <property type="entry name" value="Cupin_2"/>
</dbReference>
<organism evidence="5 6">
    <name type="scientific">Klebsiella pneumoniae</name>
    <dbReference type="NCBI Taxonomy" id="573"/>
    <lineage>
        <taxon>Bacteria</taxon>
        <taxon>Pseudomonadati</taxon>
        <taxon>Pseudomonadota</taxon>
        <taxon>Gammaproteobacteria</taxon>
        <taxon>Enterobacterales</taxon>
        <taxon>Enterobacteriaceae</taxon>
        <taxon>Klebsiella/Raoultella group</taxon>
        <taxon>Klebsiella</taxon>
        <taxon>Klebsiella pneumoniae complex</taxon>
    </lineage>
</organism>
<dbReference type="CDD" id="cd00093">
    <property type="entry name" value="HTH_XRE"/>
    <property type="match status" value="1"/>
</dbReference>
<evidence type="ECO:0000256" key="2">
    <source>
        <dbReference type="ARBA" id="ARBA00023125"/>
    </source>
</evidence>
<dbReference type="EMBL" id="UGNC01000005">
    <property type="protein sequence ID" value="STW48099.1"/>
    <property type="molecule type" value="Genomic_DNA"/>
</dbReference>
<proteinExistence type="predicted"/>
<sequence length="200" mass="21205">MNVKVNIATDSGSDVDQVSRAVATRLKAYRKAKKMSLDELSRRASISKGMLVEMEKEAANPSITILCKLAAALGVSVADIVNVASEPALHIIPAEQIPTLWQGPLGGSARLLAGTAGPNMIELWRWEMQPGEAFTSPGHPATTFELLHVEAGALTLTLGETCRTVAAGESAVARTEIEHGYRNEGTAPLVFTMTVAELPS</sequence>
<dbReference type="PANTHER" id="PTHR46797">
    <property type="entry name" value="HTH-TYPE TRANSCRIPTIONAL REGULATOR"/>
    <property type="match status" value="1"/>
</dbReference>
<dbReference type="Pfam" id="PF07883">
    <property type="entry name" value="Cupin_2"/>
    <property type="match status" value="1"/>
</dbReference>
<dbReference type="InterPro" id="IPR001387">
    <property type="entry name" value="Cro/C1-type_HTH"/>
</dbReference>
<dbReference type="AlphaFoldDB" id="A0A060VQD8"/>
<dbReference type="GO" id="GO:0003677">
    <property type="term" value="F:DNA binding"/>
    <property type="evidence" value="ECO:0007669"/>
    <property type="project" value="UniProtKB-KW"/>
</dbReference>
<dbReference type="CDD" id="cd02209">
    <property type="entry name" value="cupin_XRE_C"/>
    <property type="match status" value="1"/>
</dbReference>
<keyword evidence="2" id="KW-0238">DNA-binding</keyword>
<dbReference type="SUPFAM" id="SSF51182">
    <property type="entry name" value="RmlC-like cupins"/>
    <property type="match status" value="1"/>
</dbReference>
<dbReference type="SMART" id="SM00530">
    <property type="entry name" value="HTH_XRE"/>
    <property type="match status" value="1"/>
</dbReference>
<dbReference type="InterPro" id="IPR014710">
    <property type="entry name" value="RmlC-like_jellyroll"/>
</dbReference>
<evidence type="ECO:0000256" key="1">
    <source>
        <dbReference type="ARBA" id="ARBA00023015"/>
    </source>
</evidence>
<gene>
    <name evidence="5" type="primary">sinR_3</name>
    <name evidence="5" type="ORF">NCTC9617_04688</name>
</gene>
<dbReference type="InterPro" id="IPR050807">
    <property type="entry name" value="TransReg_Diox_bact_type"/>
</dbReference>
<evidence type="ECO:0000313" key="6">
    <source>
        <dbReference type="Proteomes" id="UP000255167"/>
    </source>
</evidence>
<dbReference type="InterPro" id="IPR011051">
    <property type="entry name" value="RmlC_Cupin_sf"/>
</dbReference>
<accession>A0A060VQD8</accession>
<name>A0A060VQD8_KLEPN</name>
<evidence type="ECO:0000256" key="3">
    <source>
        <dbReference type="ARBA" id="ARBA00023163"/>
    </source>
</evidence>
<dbReference type="PROSITE" id="PS50943">
    <property type="entry name" value="HTH_CROC1"/>
    <property type="match status" value="1"/>
</dbReference>